<dbReference type="EMBL" id="BPQB01000011">
    <property type="protein sequence ID" value="GJE88920.1"/>
    <property type="molecule type" value="Genomic_DNA"/>
</dbReference>
<organism evidence="2 3">
    <name type="scientific">Phanerochaete sordida</name>
    <dbReference type="NCBI Taxonomy" id="48140"/>
    <lineage>
        <taxon>Eukaryota</taxon>
        <taxon>Fungi</taxon>
        <taxon>Dikarya</taxon>
        <taxon>Basidiomycota</taxon>
        <taxon>Agaricomycotina</taxon>
        <taxon>Agaricomycetes</taxon>
        <taxon>Polyporales</taxon>
        <taxon>Phanerochaetaceae</taxon>
        <taxon>Phanerochaete</taxon>
    </lineage>
</organism>
<dbReference type="AlphaFoldDB" id="A0A9P3G7H5"/>
<gene>
    <name evidence="2" type="ORF">PsYK624_050080</name>
</gene>
<feature type="compositionally biased region" description="Polar residues" evidence="1">
    <location>
        <begin position="33"/>
        <end position="42"/>
    </location>
</feature>
<reference evidence="2 3" key="1">
    <citation type="submission" date="2021-08" db="EMBL/GenBank/DDBJ databases">
        <title>Draft Genome Sequence of Phanerochaete sordida strain YK-624.</title>
        <authorList>
            <person name="Mori T."/>
            <person name="Dohra H."/>
            <person name="Suzuki T."/>
            <person name="Kawagishi H."/>
            <person name="Hirai H."/>
        </authorList>
    </citation>
    <scope>NUCLEOTIDE SEQUENCE [LARGE SCALE GENOMIC DNA]</scope>
    <source>
        <strain evidence="2 3">YK-624</strain>
    </source>
</reference>
<sequence>MNTSTTGSRGNARPPPTYTRTNYATSELPPNAYMNSSASDSNAQRKLEHRHDADCPDESSVGEGSGATVVSGQAEPAGRGD</sequence>
<comment type="caution">
    <text evidence="2">The sequence shown here is derived from an EMBL/GenBank/DDBJ whole genome shotgun (WGS) entry which is preliminary data.</text>
</comment>
<protein>
    <submittedName>
        <fullName evidence="2">Uncharacterized protein</fullName>
    </submittedName>
</protein>
<keyword evidence="3" id="KW-1185">Reference proteome</keyword>
<feature type="region of interest" description="Disordered" evidence="1">
    <location>
        <begin position="1"/>
        <end position="81"/>
    </location>
</feature>
<accession>A0A9P3G7H5</accession>
<evidence type="ECO:0000256" key="1">
    <source>
        <dbReference type="SAM" id="MobiDB-lite"/>
    </source>
</evidence>
<feature type="compositionally biased region" description="Basic and acidic residues" evidence="1">
    <location>
        <begin position="43"/>
        <end position="54"/>
    </location>
</feature>
<evidence type="ECO:0000313" key="3">
    <source>
        <dbReference type="Proteomes" id="UP000703269"/>
    </source>
</evidence>
<proteinExistence type="predicted"/>
<dbReference type="Proteomes" id="UP000703269">
    <property type="component" value="Unassembled WGS sequence"/>
</dbReference>
<name>A0A9P3G7H5_9APHY</name>
<evidence type="ECO:0000313" key="2">
    <source>
        <dbReference type="EMBL" id="GJE88920.1"/>
    </source>
</evidence>